<dbReference type="Proteomes" id="UP001652624">
    <property type="component" value="Chromosome 23"/>
</dbReference>
<reference evidence="4" key="1">
    <citation type="submission" date="2025-08" db="UniProtKB">
        <authorList>
            <consortium name="RefSeq"/>
        </authorList>
    </citation>
    <scope>IDENTIFICATION</scope>
</reference>
<name>A0ABM3WP84_ERIEU</name>
<accession>A0ABM3WP84</accession>
<keyword evidence="3" id="KW-1185">Reference proteome</keyword>
<evidence type="ECO:0000313" key="3">
    <source>
        <dbReference type="Proteomes" id="UP001652624"/>
    </source>
</evidence>
<dbReference type="PANTHER" id="PTHR21687:SF5">
    <property type="entry name" value="PLASMALEMMA VESICLE-ASSOCIATED PROTEIN"/>
    <property type="match status" value="1"/>
</dbReference>
<dbReference type="Pfam" id="PF06637">
    <property type="entry name" value="PV-1"/>
    <property type="match status" value="1"/>
</dbReference>
<dbReference type="GeneID" id="132535649"/>
<keyword evidence="1" id="KW-0175">Coiled coil</keyword>
<evidence type="ECO:0000313" key="4">
    <source>
        <dbReference type="RefSeq" id="XP_060038374.1"/>
    </source>
</evidence>
<dbReference type="InterPro" id="IPR009538">
    <property type="entry name" value="PV-1"/>
</dbReference>
<dbReference type="PANTHER" id="PTHR21687">
    <property type="entry name" value="PLASMALEMMA VESICLE-ASSOCIATED PROTEIN"/>
    <property type="match status" value="1"/>
</dbReference>
<evidence type="ECO:0000256" key="1">
    <source>
        <dbReference type="SAM" id="Coils"/>
    </source>
</evidence>
<protein>
    <submittedName>
        <fullName evidence="4">Plasmalemma vesicle-associated protein</fullName>
    </submittedName>
</protein>
<dbReference type="RefSeq" id="XP_060038374.1">
    <property type="nucleotide sequence ID" value="XM_060182391.1"/>
</dbReference>
<gene>
    <name evidence="4" type="primary">PLVAP</name>
</gene>
<feature type="region of interest" description="Disordered" evidence="2">
    <location>
        <begin position="265"/>
        <end position="311"/>
    </location>
</feature>
<sequence>MAAIILSEEQCQEQLKNNNKTCDASLQVLVQKGRALEAQLAQEKEACGRDKAAGAQGQRTAEAQVLECVRVREQLRAEQQRAREQLAQVQALCAPLEREPLAGQLRTLWADALRPRALDSLVLGGFHPLAGDAGALRRLCEQVPDTLLAKADELARGLRGGIERVARENAELRRLRAEAEAALAAAREAAERAAREAREREAQVRGECAQQTRLALEEKAALRRERDALERELGERRRELEQARVQVAVSGSALDTCIKTKTQMIPGLPMRPMSPVANPPPIDQASLEEFKRRVLESQKPPGSNGLAPASG</sequence>
<feature type="coiled-coil region" evidence="1">
    <location>
        <begin position="162"/>
        <end position="246"/>
    </location>
</feature>
<organism evidence="3 4">
    <name type="scientific">Erinaceus europaeus</name>
    <name type="common">Western European hedgehog</name>
    <dbReference type="NCBI Taxonomy" id="9365"/>
    <lineage>
        <taxon>Eukaryota</taxon>
        <taxon>Metazoa</taxon>
        <taxon>Chordata</taxon>
        <taxon>Craniata</taxon>
        <taxon>Vertebrata</taxon>
        <taxon>Euteleostomi</taxon>
        <taxon>Mammalia</taxon>
        <taxon>Eutheria</taxon>
        <taxon>Laurasiatheria</taxon>
        <taxon>Eulipotyphla</taxon>
        <taxon>Erinaceidae</taxon>
        <taxon>Erinaceinae</taxon>
        <taxon>Erinaceus</taxon>
    </lineage>
</organism>
<proteinExistence type="predicted"/>
<evidence type="ECO:0000256" key="2">
    <source>
        <dbReference type="SAM" id="MobiDB-lite"/>
    </source>
</evidence>